<name>A0AAF5Q6M7_WUCBA</name>
<dbReference type="Pfam" id="PF14626">
    <property type="entry name" value="RNase_Zc3h12a_2"/>
    <property type="match status" value="1"/>
</dbReference>
<dbReference type="Proteomes" id="UP000093561">
    <property type="component" value="Unassembled WGS sequence"/>
</dbReference>
<reference evidence="3" key="3">
    <citation type="submission" date="2024-02" db="UniProtKB">
        <authorList>
            <consortium name="WormBaseParasite"/>
        </authorList>
    </citation>
    <scope>IDENTIFICATION</scope>
    <source>
        <strain evidence="3">pt0022</strain>
    </source>
</reference>
<evidence type="ECO:0000259" key="1">
    <source>
        <dbReference type="Pfam" id="PF14626"/>
    </source>
</evidence>
<organism evidence="2 3">
    <name type="scientific">Wuchereria bancrofti</name>
    <dbReference type="NCBI Taxonomy" id="6293"/>
    <lineage>
        <taxon>Eukaryota</taxon>
        <taxon>Metazoa</taxon>
        <taxon>Ecdysozoa</taxon>
        <taxon>Nematoda</taxon>
        <taxon>Chromadorea</taxon>
        <taxon>Rhabditida</taxon>
        <taxon>Spirurina</taxon>
        <taxon>Spiruromorpha</taxon>
        <taxon>Filarioidea</taxon>
        <taxon>Onchocercidae</taxon>
        <taxon>Wuchereria</taxon>
    </lineage>
</organism>
<reference evidence="2" key="1">
    <citation type="submission" date="2015-03" db="EMBL/GenBank/DDBJ databases">
        <title>Wuchereria bancrofti Genome Sequencing Papua New Guinea Strain.</title>
        <authorList>
            <person name="Small S.T."/>
            <person name="Serre D."/>
            <person name="Zimmerman P.A."/>
        </authorList>
    </citation>
    <scope>NUCLEOTIDE SEQUENCE [LARGE SCALE GENOMIC DNA]</scope>
    <source>
        <strain evidence="2">pt0022</strain>
    </source>
</reference>
<evidence type="ECO:0000313" key="2">
    <source>
        <dbReference type="Proteomes" id="UP000093561"/>
    </source>
</evidence>
<dbReference type="AlphaFoldDB" id="A0AAF5Q6M7"/>
<feature type="domain" description="Zc3h12a-like Ribonuclease NYN" evidence="1">
    <location>
        <begin position="93"/>
        <end position="197"/>
    </location>
</feature>
<protein>
    <recommendedName>
        <fullName evidence="1">Zc3h12a-like Ribonuclease NYN domain-containing protein</fullName>
    </recommendedName>
</protein>
<sequence>MEMQADEDNGSNSKYAICDVDLSKIISFENVRRSLVDRTAGALLRPIVIDGPLIGVSYDQNYAMNDHICLENYVGQMKATRKIRRGFKIMKPYPVQALVKILFYFIARGHKTTAFLPVFFNEWLDESCCSRCALISNVEQFRELVLLKLIKFLPHENFANEIKHRAADCHGILVTNPEAFYFNNFNLHRNGHSEGGITSVSATNTSCDLMCSTVISEILSDKSKLPVITPLFRPYNHLLIISLDVTRWKKILQVEKPEVSASEYRLLVNEQLMLQTQFRLLSKLASMLDDHFPCGPSDADIVPLFRHTLGFTDETTSSASKIV</sequence>
<proteinExistence type="predicted"/>
<evidence type="ECO:0000313" key="3">
    <source>
        <dbReference type="WBParaSite" id="mrna-Wban_10426"/>
    </source>
</evidence>
<accession>A0AAF5Q6M7</accession>
<dbReference type="InterPro" id="IPR028079">
    <property type="entry name" value="RNase_Zc3h12a_2"/>
</dbReference>
<dbReference type="WBParaSite" id="mrna-Wban_10426">
    <property type="protein sequence ID" value="mrna-Wban_10426"/>
    <property type="gene ID" value="Wban_10426"/>
</dbReference>
<reference evidence="2" key="2">
    <citation type="journal article" date="2016" name="Mol. Ecol.">
        <title>Population genomics of the filarial nematode parasite Wuchereria bancrofti from mosquitoes.</title>
        <authorList>
            <person name="Small S.T."/>
            <person name="Reimer L.J."/>
            <person name="Tisch D.J."/>
            <person name="King C.L."/>
            <person name="Christensen B.M."/>
            <person name="Siba P.M."/>
            <person name="Kazura J.W."/>
            <person name="Serre D."/>
            <person name="Zimmerman P.A."/>
        </authorList>
    </citation>
    <scope>NUCLEOTIDE SEQUENCE</scope>
    <source>
        <strain evidence="2">pt0022</strain>
    </source>
</reference>